<comment type="similarity">
    <text evidence="1">Belongs to the PPR family. PCMP-H subfamily.</text>
</comment>
<evidence type="ECO:0000256" key="1">
    <source>
        <dbReference type="ARBA" id="ARBA00006643"/>
    </source>
</evidence>
<feature type="non-terminal residue" evidence="3">
    <location>
        <position position="1"/>
    </location>
</feature>
<dbReference type="GO" id="GO:0008270">
    <property type="term" value="F:zinc ion binding"/>
    <property type="evidence" value="ECO:0007669"/>
    <property type="project" value="InterPro"/>
</dbReference>
<dbReference type="InterPro" id="IPR032867">
    <property type="entry name" value="DYW_dom"/>
</dbReference>
<dbReference type="AlphaFoldDB" id="A0AAV6NRX5"/>
<evidence type="ECO:0000313" key="4">
    <source>
        <dbReference type="Proteomes" id="UP000685013"/>
    </source>
</evidence>
<proteinExistence type="inferred from homology"/>
<keyword evidence="4" id="KW-1185">Reference proteome</keyword>
<reference evidence="3 4" key="1">
    <citation type="journal article" date="2021" name="Hortic Res">
        <title>The domestication of Cucurbita argyrosperma as revealed by the genome of its wild relative.</title>
        <authorList>
            <person name="Barrera-Redondo J."/>
            <person name="Sanchez-de la Vega G."/>
            <person name="Aguirre-Liguori J.A."/>
            <person name="Castellanos-Morales G."/>
            <person name="Gutierrez-Guerrero Y.T."/>
            <person name="Aguirre-Dugua X."/>
            <person name="Aguirre-Planter E."/>
            <person name="Tenaillon M.I."/>
            <person name="Lira-Saade R."/>
            <person name="Eguiarte L.E."/>
        </authorList>
    </citation>
    <scope>NUCLEOTIDE SEQUENCE [LARGE SCALE GENOMIC DNA]</scope>
    <source>
        <strain evidence="3">JBR-2021</strain>
    </source>
</reference>
<dbReference type="EMBL" id="JAGKQH010000004">
    <property type="protein sequence ID" value="KAG6601089.1"/>
    <property type="molecule type" value="Genomic_DNA"/>
</dbReference>
<feature type="domain" description="DYW" evidence="2">
    <location>
        <begin position="38"/>
        <end position="89"/>
    </location>
</feature>
<comment type="caution">
    <text evidence="3">The sequence shown here is derived from an EMBL/GenBank/DDBJ whole genome shotgun (WGS) entry which is preliminary data.</text>
</comment>
<gene>
    <name evidence="3" type="primary">PCMP-H40</name>
    <name evidence="3" type="ORF">SDJN03_06322</name>
</gene>
<evidence type="ECO:0000313" key="3">
    <source>
        <dbReference type="EMBL" id="KAG6601089.1"/>
    </source>
</evidence>
<organism evidence="3 4">
    <name type="scientific">Cucurbita argyrosperma subsp. sororia</name>
    <dbReference type="NCBI Taxonomy" id="37648"/>
    <lineage>
        <taxon>Eukaryota</taxon>
        <taxon>Viridiplantae</taxon>
        <taxon>Streptophyta</taxon>
        <taxon>Embryophyta</taxon>
        <taxon>Tracheophyta</taxon>
        <taxon>Spermatophyta</taxon>
        <taxon>Magnoliopsida</taxon>
        <taxon>eudicotyledons</taxon>
        <taxon>Gunneridae</taxon>
        <taxon>Pentapetalae</taxon>
        <taxon>rosids</taxon>
        <taxon>fabids</taxon>
        <taxon>Cucurbitales</taxon>
        <taxon>Cucurbitaceae</taxon>
        <taxon>Cucurbiteae</taxon>
        <taxon>Cucurbita</taxon>
    </lineage>
</organism>
<accession>A0AAV6NRX5</accession>
<evidence type="ECO:0000259" key="2">
    <source>
        <dbReference type="Pfam" id="PF14432"/>
    </source>
</evidence>
<protein>
    <submittedName>
        <fullName evidence="3">Pentatricopeptide repeat-containing protein, chloroplastic</fullName>
    </submittedName>
</protein>
<sequence>MAEVTKLMEKKGLQETHAQSKRIYAFLEELRDEIKVAGYVPNTSLIHDVEDDVQEQLLNSHSEKLAIAFGLLNTSPDTMIHVQKNLQVWRLIQPSIRLCLLPLIPLLDTFMLL</sequence>
<name>A0AAV6NRX5_9ROSI</name>
<dbReference type="Proteomes" id="UP000685013">
    <property type="component" value="Chromosome 4"/>
</dbReference>
<dbReference type="Pfam" id="PF14432">
    <property type="entry name" value="DYW_deaminase"/>
    <property type="match status" value="1"/>
</dbReference>